<gene>
    <name evidence="1" type="ORF">CTOB1V02_LOCUS5791</name>
</gene>
<protein>
    <submittedName>
        <fullName evidence="1">Uncharacterized protein</fullName>
    </submittedName>
</protein>
<name>A0A7R8WEJ1_9CRUS</name>
<proteinExistence type="predicted"/>
<dbReference type="EMBL" id="OB661300">
    <property type="protein sequence ID" value="CAD7227897.1"/>
    <property type="molecule type" value="Genomic_DNA"/>
</dbReference>
<sequence length="171" mass="19364">MYWLLEDDVESCHCHEDRGRGSRAVDDDTKPILIVMVILLAMSVGLFSLIMVLVSLALFIWFWFFTMAMNRPKSLERVLQAEEQNKEWFSGGLQVESRYQIPNSLITTSPLEVFTAHEFNRIAHNVHQTDLAHEQLRHGVDELFWGVGPDVGVYAGIAVVPTAYPEGDDAS</sequence>
<dbReference type="AlphaFoldDB" id="A0A7R8WEJ1"/>
<organism evidence="1">
    <name type="scientific">Cyprideis torosa</name>
    <dbReference type="NCBI Taxonomy" id="163714"/>
    <lineage>
        <taxon>Eukaryota</taxon>
        <taxon>Metazoa</taxon>
        <taxon>Ecdysozoa</taxon>
        <taxon>Arthropoda</taxon>
        <taxon>Crustacea</taxon>
        <taxon>Oligostraca</taxon>
        <taxon>Ostracoda</taxon>
        <taxon>Podocopa</taxon>
        <taxon>Podocopida</taxon>
        <taxon>Cytherocopina</taxon>
        <taxon>Cytheroidea</taxon>
        <taxon>Cytherideidae</taxon>
        <taxon>Cyprideis</taxon>
    </lineage>
</organism>
<reference evidence="1" key="1">
    <citation type="submission" date="2020-11" db="EMBL/GenBank/DDBJ databases">
        <authorList>
            <person name="Tran Van P."/>
        </authorList>
    </citation>
    <scope>NUCLEOTIDE SEQUENCE</scope>
</reference>
<evidence type="ECO:0000313" key="1">
    <source>
        <dbReference type="EMBL" id="CAD7227897.1"/>
    </source>
</evidence>
<accession>A0A7R8WEJ1</accession>